<proteinExistence type="predicted"/>
<dbReference type="KEGG" id="foc:113204536"/>
<dbReference type="AlphaFoldDB" id="A0A6J1S3C5"/>
<dbReference type="GeneID" id="113204536"/>
<gene>
    <name evidence="2" type="primary">LOC113204536</name>
</gene>
<dbReference type="RefSeq" id="XP_026275527.1">
    <property type="nucleotide sequence ID" value="XM_026419742.2"/>
</dbReference>
<reference evidence="2" key="1">
    <citation type="submission" date="2025-08" db="UniProtKB">
        <authorList>
            <consortium name="RefSeq"/>
        </authorList>
    </citation>
    <scope>IDENTIFICATION</scope>
    <source>
        <tissue evidence="2">Whole organism</tissue>
    </source>
</reference>
<dbReference type="Proteomes" id="UP000504606">
    <property type="component" value="Unplaced"/>
</dbReference>
<organism evidence="1 2">
    <name type="scientific">Frankliniella occidentalis</name>
    <name type="common">Western flower thrips</name>
    <name type="synonym">Euthrips occidentalis</name>
    <dbReference type="NCBI Taxonomy" id="133901"/>
    <lineage>
        <taxon>Eukaryota</taxon>
        <taxon>Metazoa</taxon>
        <taxon>Ecdysozoa</taxon>
        <taxon>Arthropoda</taxon>
        <taxon>Hexapoda</taxon>
        <taxon>Insecta</taxon>
        <taxon>Pterygota</taxon>
        <taxon>Neoptera</taxon>
        <taxon>Paraneoptera</taxon>
        <taxon>Thysanoptera</taxon>
        <taxon>Terebrantia</taxon>
        <taxon>Thripoidea</taxon>
        <taxon>Thripidae</taxon>
        <taxon>Frankliniella</taxon>
    </lineage>
</organism>
<evidence type="ECO:0000313" key="2">
    <source>
        <dbReference type="RefSeq" id="XP_026275527.1"/>
    </source>
</evidence>
<dbReference type="OrthoDB" id="10064535at2759"/>
<sequence>MGTLTTKFCKRLQRTICYLPSCNVNEHVSRTCKNVILRNQLSTPSTIHRHRVPLRFYSNYGSPRKLPVNLARRDTTKESISRIQMLGLAESELSKPELFNVPLGVIEQRLQYCVEGGIKCSSACITRFNHIIGSTVPVLRSAGFITEKTDVVQRMMSSIKFVGPLLPSIDADLTFCEIHFKVLNHCMEYEYGYSFPNWARYQEAPVVYAHRNMVSVKEAGLSWSWIRNHPSLLCFANPHNLFKLFQLDRNYELPYSVPNIVRKDSDIAFVPYEDLKAIFFILKKYNVCSHDMLRVGKMEHFLINPDYLDRLFQKIDTEPRPDKNNLMLLYKQSYLKSEKKRTEDHLEKLISKQCNPYTNLSNCKEGSWQHEMKLWLECGNSSLELNPCQHKPFGATSSEDYLQDYSDVSYSVDEIKVELKNKKKSTKLPFLLADELNLPIQQVKTELARLPLALTIEAKHAYETLNFLLSKGFTRQEIGETLQLLLYKKDVVEEVLEEHIFPDKELESETYRERRLHVCLYHILVKYNFNLCTN</sequence>
<evidence type="ECO:0000313" key="1">
    <source>
        <dbReference type="Proteomes" id="UP000504606"/>
    </source>
</evidence>
<accession>A0A6J1S3C5</accession>
<keyword evidence="1" id="KW-1185">Reference proteome</keyword>
<protein>
    <submittedName>
        <fullName evidence="2">Uncharacterized protein LOC113204536</fullName>
    </submittedName>
</protein>
<name>A0A6J1S3C5_FRAOC</name>